<keyword evidence="3" id="KW-1185">Reference proteome</keyword>
<dbReference type="EMBL" id="SLXH01000005">
    <property type="protein sequence ID" value="TCP19395.1"/>
    <property type="molecule type" value="Genomic_DNA"/>
</dbReference>
<evidence type="ECO:0000313" key="2">
    <source>
        <dbReference type="EMBL" id="TCP19395.1"/>
    </source>
</evidence>
<dbReference type="InterPro" id="IPR038483">
    <property type="entry name" value="YcfL-like_sf"/>
</dbReference>
<dbReference type="AlphaFoldDB" id="A0A4R2NE82"/>
<evidence type="ECO:0000313" key="3">
    <source>
        <dbReference type="Proteomes" id="UP000295182"/>
    </source>
</evidence>
<feature type="chain" id="PRO_5020307962" evidence="1">
    <location>
        <begin position="24"/>
        <end position="131"/>
    </location>
</feature>
<reference evidence="2 3" key="1">
    <citation type="submission" date="2019-03" db="EMBL/GenBank/DDBJ databases">
        <title>Genomic Encyclopedia of Type Strains, Phase IV (KMG-IV): sequencing the most valuable type-strain genomes for metagenomic binning, comparative biology and taxonomic classification.</title>
        <authorList>
            <person name="Goeker M."/>
        </authorList>
    </citation>
    <scope>NUCLEOTIDE SEQUENCE [LARGE SCALE GENOMIC DNA]</scope>
    <source>
        <strain evidence="2 3">DSM 1837</strain>
    </source>
</reference>
<name>A0A4R2NE82_9BURK</name>
<accession>A0A4R2NE82</accession>
<proteinExistence type="predicted"/>
<protein>
    <submittedName>
        <fullName evidence="2">Uncharacterized protein YcfL</fullName>
    </submittedName>
</protein>
<evidence type="ECO:0000256" key="1">
    <source>
        <dbReference type="SAM" id="SignalP"/>
    </source>
</evidence>
<dbReference type="CDD" id="cd09030">
    <property type="entry name" value="DUF1425"/>
    <property type="match status" value="1"/>
</dbReference>
<sequence length="131" mass="14294">MTPRHTLAAIGVAFWALVGCAQAQQHDPATPLAVASKVALRGDAHGIAVREMRLVRKNDILVVQADMANMGRSDRTVFYRFRWLDNVGNQVGDGESWKQMTVLGLGQQTVKSVAPTGAAVDLRLEMNVEPR</sequence>
<comment type="caution">
    <text evidence="2">The sequence shown here is derived from an EMBL/GenBank/DDBJ whole genome shotgun (WGS) entry which is preliminary data.</text>
</comment>
<organism evidence="2 3">
    <name type="scientific">Simplicispira metamorpha</name>
    <dbReference type="NCBI Taxonomy" id="80881"/>
    <lineage>
        <taxon>Bacteria</taxon>
        <taxon>Pseudomonadati</taxon>
        <taxon>Pseudomonadota</taxon>
        <taxon>Betaproteobacteria</taxon>
        <taxon>Burkholderiales</taxon>
        <taxon>Comamonadaceae</taxon>
        <taxon>Simplicispira</taxon>
    </lineage>
</organism>
<dbReference type="RefSeq" id="WP_119012127.1">
    <property type="nucleotide sequence ID" value="NZ_QXNC01000003.1"/>
</dbReference>
<keyword evidence="1" id="KW-0732">Signal</keyword>
<dbReference type="Proteomes" id="UP000295182">
    <property type="component" value="Unassembled WGS sequence"/>
</dbReference>
<dbReference type="OrthoDB" id="9131561at2"/>
<dbReference type="PROSITE" id="PS51257">
    <property type="entry name" value="PROKAR_LIPOPROTEIN"/>
    <property type="match status" value="1"/>
</dbReference>
<dbReference type="InterPro" id="IPR010824">
    <property type="entry name" value="DUF1425"/>
</dbReference>
<dbReference type="Gene3D" id="2.60.40.3230">
    <property type="match status" value="1"/>
</dbReference>
<feature type="signal peptide" evidence="1">
    <location>
        <begin position="1"/>
        <end position="23"/>
    </location>
</feature>
<dbReference type="Pfam" id="PF07233">
    <property type="entry name" value="DUF1425"/>
    <property type="match status" value="1"/>
</dbReference>
<gene>
    <name evidence="2" type="ORF">EV674_10573</name>
</gene>